<proteinExistence type="predicted"/>
<reference evidence="1 2" key="1">
    <citation type="submission" date="2021-11" db="EMBL/GenBank/DDBJ databases">
        <title>Seasonal and diel survey of microbial diversity of the Tyrrhenian coast.</title>
        <authorList>
            <person name="Gattoni G."/>
            <person name="Corral P."/>
        </authorList>
    </citation>
    <scope>NUCLEOTIDE SEQUENCE [LARGE SCALE GENOMIC DNA]</scope>
    <source>
        <strain evidence="1 2">Mr9</strain>
    </source>
</reference>
<gene>
    <name evidence="1" type="ORF">LLW17_03580</name>
</gene>
<dbReference type="EMBL" id="JAJGMW010000003">
    <property type="protein sequence ID" value="MCC4211789.1"/>
    <property type="molecule type" value="Genomic_DNA"/>
</dbReference>
<keyword evidence="2" id="KW-1185">Reference proteome</keyword>
<dbReference type="Proteomes" id="UP001197770">
    <property type="component" value="Unassembled WGS sequence"/>
</dbReference>
<evidence type="ECO:0000313" key="2">
    <source>
        <dbReference type="Proteomes" id="UP001197770"/>
    </source>
</evidence>
<comment type="caution">
    <text evidence="1">The sequence shown here is derived from an EMBL/GenBank/DDBJ whole genome shotgun (WGS) entry which is preliminary data.</text>
</comment>
<organism evidence="1 2">
    <name type="scientific">Leeuwenhoekiella parthenopeia</name>
    <dbReference type="NCBI Taxonomy" id="2890320"/>
    <lineage>
        <taxon>Bacteria</taxon>
        <taxon>Pseudomonadati</taxon>
        <taxon>Bacteroidota</taxon>
        <taxon>Flavobacteriia</taxon>
        <taxon>Flavobacteriales</taxon>
        <taxon>Flavobacteriaceae</taxon>
        <taxon>Leeuwenhoekiella</taxon>
    </lineage>
</organism>
<evidence type="ECO:0000313" key="1">
    <source>
        <dbReference type="EMBL" id="MCC4211789.1"/>
    </source>
</evidence>
<sequence>MLQLSMTFVSSVVWSQEKIDYNKLQSEEVNLQTNGAVFLSGETVYISAFSFLGSSSRPSPLSKILYVTLVDDAGEEVNFQKIAMNKGRGNGDLFLGTSLKTGHYKLIAYTRWMLNFGKQHFFEKDLILINPYRTREADKPYSDYPEYLENISFQEMTSPYLSVALDKSILKPRQPLNIELKTQGKDALSGSYALSVRKIDSLDFVKMQSSVELKWNFNQNLNTDSLLAPELRGALVSGKLNFPVNNEGKENRTVVLSFVDVDRTPEFALTDDEGRFTWVLEELPTSRQTMGVAIGVENVCDFEIFEDPRPEYSDLTFKRIGIDRDLKNLIERRSVANQIENAYYQFKPDTIIETPKIRPFYIDAGKTFILGNFTRFNTLKETFTEIIQGGAVRIRNGEPVFKVETSNFIQGNEEYPTLLLVDGILVTNHKFLYNYPSKNIERITVVPEEYYLGPQRFSGILDIHSFDADFKRQYLLQASEALSINPVALQKKYFNQQYGGTDTESLSKIPDYRYQLLWKPLVSLQNDEASFNCYTSDVTGIFEVVVSGFTGSGQPVFVKSFFEVTN</sequence>
<protein>
    <submittedName>
        <fullName evidence="1">Uncharacterized protein</fullName>
    </submittedName>
</protein>
<name>A0ABS8GP56_9FLAO</name>
<accession>A0ABS8GP56</accession>